<evidence type="ECO:0000313" key="15">
    <source>
        <dbReference type="EMBL" id="QIW97375.1"/>
    </source>
</evidence>
<dbReference type="SUPFAM" id="SSF51998">
    <property type="entry name" value="PFL-like glycyl radical enzymes"/>
    <property type="match status" value="1"/>
</dbReference>
<keyword evidence="16" id="KW-1185">Reference proteome</keyword>
<dbReference type="InterPro" id="IPR000788">
    <property type="entry name" value="RNR_lg_C"/>
</dbReference>
<dbReference type="GO" id="GO:0009263">
    <property type="term" value="P:deoxyribonucleotide biosynthetic process"/>
    <property type="evidence" value="ECO:0007669"/>
    <property type="project" value="UniProtKB-KW"/>
</dbReference>
<comment type="catalytic activity">
    <reaction evidence="10 12">
        <text>a 2'-deoxyribonucleoside 5'-diphosphate + [thioredoxin]-disulfide + H2O = a ribonucleoside 5'-diphosphate + [thioredoxin]-dithiol</text>
        <dbReference type="Rhea" id="RHEA:23252"/>
        <dbReference type="Rhea" id="RHEA-COMP:10698"/>
        <dbReference type="Rhea" id="RHEA-COMP:10700"/>
        <dbReference type="ChEBI" id="CHEBI:15377"/>
        <dbReference type="ChEBI" id="CHEBI:29950"/>
        <dbReference type="ChEBI" id="CHEBI:50058"/>
        <dbReference type="ChEBI" id="CHEBI:57930"/>
        <dbReference type="ChEBI" id="CHEBI:73316"/>
        <dbReference type="EC" id="1.17.4.1"/>
    </reaction>
</comment>
<dbReference type="InterPro" id="IPR013509">
    <property type="entry name" value="RNR_lsu_N"/>
</dbReference>
<dbReference type="EMBL" id="CP051140">
    <property type="protein sequence ID" value="QIW97375.1"/>
    <property type="molecule type" value="Genomic_DNA"/>
</dbReference>
<evidence type="ECO:0000256" key="10">
    <source>
        <dbReference type="ARBA" id="ARBA00047754"/>
    </source>
</evidence>
<dbReference type="Pfam" id="PF00317">
    <property type="entry name" value="Ribonuc_red_lgN"/>
    <property type="match status" value="1"/>
</dbReference>
<evidence type="ECO:0000256" key="8">
    <source>
        <dbReference type="ARBA" id="ARBA00023157"/>
    </source>
</evidence>
<dbReference type="InterPro" id="IPR008926">
    <property type="entry name" value="RNR_R1-su_N"/>
</dbReference>
<dbReference type="AlphaFoldDB" id="A0A6H0XRR0"/>
<evidence type="ECO:0000256" key="1">
    <source>
        <dbReference type="ARBA" id="ARBA00010406"/>
    </source>
</evidence>
<proteinExistence type="inferred from homology"/>
<keyword evidence="8" id="KW-1015">Disulfide bond</keyword>
<dbReference type="Gene3D" id="3.20.70.20">
    <property type="match status" value="1"/>
</dbReference>
<evidence type="ECO:0000256" key="4">
    <source>
        <dbReference type="ARBA" id="ARBA00022741"/>
    </source>
</evidence>
<dbReference type="PANTHER" id="PTHR11573:SF6">
    <property type="entry name" value="RIBONUCLEOSIDE-DIPHOSPHATE REDUCTASE LARGE SUBUNIT"/>
    <property type="match status" value="1"/>
</dbReference>
<comment type="similarity">
    <text evidence="1 12">Belongs to the ribonucleoside diphosphate reductase large chain family.</text>
</comment>
<dbReference type="UniPathway" id="UPA00326"/>
<dbReference type="GO" id="GO:0004748">
    <property type="term" value="F:ribonucleoside-diphosphate reductase activity, thioredoxin disulfide as acceptor"/>
    <property type="evidence" value="ECO:0007669"/>
    <property type="project" value="UniProtKB-EC"/>
</dbReference>
<dbReference type="SUPFAM" id="SSF48168">
    <property type="entry name" value="R1 subunit of ribonucleotide reductase, N-terminal domain"/>
    <property type="match status" value="1"/>
</dbReference>
<dbReference type="EC" id="1.17.4.1" evidence="2 12"/>
<evidence type="ECO:0000256" key="11">
    <source>
        <dbReference type="PROSITE-ProRule" id="PRU00492"/>
    </source>
</evidence>
<keyword evidence="3" id="KW-0021">Allosteric enzyme</keyword>
<dbReference type="InterPro" id="IPR039718">
    <property type="entry name" value="Rrm1"/>
</dbReference>
<evidence type="ECO:0000256" key="6">
    <source>
        <dbReference type="ARBA" id="ARBA00023002"/>
    </source>
</evidence>
<evidence type="ECO:0000256" key="9">
    <source>
        <dbReference type="ARBA" id="ARBA00024942"/>
    </source>
</evidence>
<evidence type="ECO:0000259" key="14">
    <source>
        <dbReference type="PROSITE" id="PS51161"/>
    </source>
</evidence>
<dbReference type="PROSITE" id="PS51161">
    <property type="entry name" value="ATP_CONE"/>
    <property type="match status" value="1"/>
</dbReference>
<dbReference type="GO" id="GO:0005971">
    <property type="term" value="C:ribonucleoside-diphosphate reductase complex"/>
    <property type="evidence" value="ECO:0007669"/>
    <property type="project" value="TreeGrafter"/>
</dbReference>
<dbReference type="InterPro" id="IPR005144">
    <property type="entry name" value="ATP-cone_dom"/>
</dbReference>
<protein>
    <recommendedName>
        <fullName evidence="2 12">Ribonucleoside-diphosphate reductase</fullName>
        <ecNumber evidence="2 12">1.17.4.1</ecNumber>
    </recommendedName>
</protein>
<sequence length="921" mass="102694">MFVYKRDGRKERVQFDKITARVSRLCYGLDPDHVDPTAITMKVISGVYQGVTTIQLDDLAAETAAYMTVTHPDYAILAARIAVSNLHKQTKKQFSAVVQDLYDYINPKTKKWAPMISEATYKTVMKHADELNSAIVYDRDFNYQYFGFKTLERSYLLRISGKIAERPQHMIMRVAVGIHGEDIEAAIETYNLMSNKYFTHASPTLFAAGTPQAQLASCFLVDMKEDSIEGIYDTLKTCAMISKNAGGVGLNAHRIRASGSYISGTNGTSNGLVPMLRVFNNTARYVDQGGNKRPGAFAIYLEPWHADVFAFLDLRKNHGKEEVRARDLFYALWIPDLFMKRVESNGEWTLMCPNECPGLADVYGEEFEKLYEQYEGEGRGRETVRAQKLWYAILESQTETGTPYMLYKDACNRKSNQKNLGTIRSSNLCTEIIEYCAPDEVAVCNLASIALPTYVDLHNERFDFQKLHEVVQVVTKNLNKTIDINHYPVPEARKSNMRHRPIGLGVSGLADAFLALRMPFDSPEARQLNIQIFETMYHAALTASCDLAAKLGTYETYEGSPVSKGELQYDMWNVTPSNLWDWDALKAKIAQHGVRNSLLMAPMPTASTSQIMGFNECFEPYTSNIYSRRVLAGEFQVVNPWLLKDLVDRGLWSDNMKNRIIADGGSVQRIPNIPDDLKALYKTVWEISQRQIVQMAADRGAFIDQSQSLNIHMKEPTMGKITSMHFTGWKLGLKTGMYYLRTMAASAPIQFTVDQEKLKVADTNVARLGGVKKRGISGAYNAVSASPTVAPVPQSYAQKPAPDLLGVATEMNGQVTPATTPPPEKQPERKERKFGRTSSAVVNPPFPADLEEGESPEVIALDGAKIPSVEKLPAPALEEKDADSKQAEDGAKSYDRDGDIYAEAVLACSIENPEACLMCSG</sequence>
<keyword evidence="6 12" id="KW-0560">Oxidoreductase</keyword>
<dbReference type="PRINTS" id="PR01183">
    <property type="entry name" value="RIBORDTASEM1"/>
</dbReference>
<feature type="compositionally biased region" description="Basic and acidic residues" evidence="13">
    <location>
        <begin position="877"/>
        <end position="895"/>
    </location>
</feature>
<name>A0A6H0XRR0_9PEZI</name>
<keyword evidence="5 11" id="KW-0067">ATP-binding</keyword>
<evidence type="ECO:0000256" key="7">
    <source>
        <dbReference type="ARBA" id="ARBA00023116"/>
    </source>
</evidence>
<evidence type="ECO:0000256" key="3">
    <source>
        <dbReference type="ARBA" id="ARBA00022533"/>
    </source>
</evidence>
<dbReference type="NCBIfam" id="TIGR02506">
    <property type="entry name" value="NrdE_NrdA"/>
    <property type="match status" value="1"/>
</dbReference>
<dbReference type="PANTHER" id="PTHR11573">
    <property type="entry name" value="RIBONUCLEOSIDE-DIPHOSPHATE REDUCTASE LARGE CHAIN"/>
    <property type="match status" value="1"/>
</dbReference>
<evidence type="ECO:0000313" key="16">
    <source>
        <dbReference type="Proteomes" id="UP000503462"/>
    </source>
</evidence>
<dbReference type="InterPro" id="IPR013346">
    <property type="entry name" value="NrdE_NrdA_C"/>
</dbReference>
<feature type="domain" description="ATP-cone" evidence="14">
    <location>
        <begin position="1"/>
        <end position="92"/>
    </location>
</feature>
<feature type="region of interest" description="Disordered" evidence="13">
    <location>
        <begin position="870"/>
        <end position="895"/>
    </location>
</feature>
<dbReference type="OrthoDB" id="3000483at2759"/>
<evidence type="ECO:0000256" key="2">
    <source>
        <dbReference type="ARBA" id="ARBA00012274"/>
    </source>
</evidence>
<gene>
    <name evidence="15" type="ORF">AMS68_002893</name>
</gene>
<dbReference type="Pfam" id="PF03477">
    <property type="entry name" value="ATP-cone"/>
    <property type="match status" value="1"/>
</dbReference>
<feature type="region of interest" description="Disordered" evidence="13">
    <location>
        <begin position="813"/>
        <end position="852"/>
    </location>
</feature>
<dbReference type="PROSITE" id="PS00089">
    <property type="entry name" value="RIBORED_LARGE"/>
    <property type="match status" value="1"/>
</dbReference>
<evidence type="ECO:0000256" key="13">
    <source>
        <dbReference type="SAM" id="MobiDB-lite"/>
    </source>
</evidence>
<dbReference type="FunFam" id="3.20.70.20:FF:000001">
    <property type="entry name" value="Ribonucleoside-diphosphate reductase"/>
    <property type="match status" value="1"/>
</dbReference>
<accession>A0A6H0XRR0</accession>
<evidence type="ECO:0000256" key="5">
    <source>
        <dbReference type="ARBA" id="ARBA00022840"/>
    </source>
</evidence>
<keyword evidence="7 12" id="KW-0215">Deoxyribonucleotide synthesis</keyword>
<reference evidence="15 16" key="1">
    <citation type="journal article" date="2016" name="Sci. Rep.">
        <title>Peltaster fructicola genome reveals evolution from an invasive phytopathogen to an ectophytic parasite.</title>
        <authorList>
            <person name="Xu C."/>
            <person name="Chen H."/>
            <person name="Gleason M.L."/>
            <person name="Xu J.R."/>
            <person name="Liu H."/>
            <person name="Zhang R."/>
            <person name="Sun G."/>
        </authorList>
    </citation>
    <scope>NUCLEOTIDE SEQUENCE [LARGE SCALE GENOMIC DNA]</scope>
    <source>
        <strain evidence="15 16">LNHT1506</strain>
    </source>
</reference>
<organism evidence="15 16">
    <name type="scientific">Peltaster fructicola</name>
    <dbReference type="NCBI Taxonomy" id="286661"/>
    <lineage>
        <taxon>Eukaryota</taxon>
        <taxon>Fungi</taxon>
        <taxon>Dikarya</taxon>
        <taxon>Ascomycota</taxon>
        <taxon>Pezizomycotina</taxon>
        <taxon>Dothideomycetes</taxon>
        <taxon>Dothideomycetes incertae sedis</taxon>
        <taxon>Peltaster</taxon>
    </lineage>
</organism>
<dbReference type="Proteomes" id="UP000503462">
    <property type="component" value="Chromosome 2"/>
</dbReference>
<dbReference type="GO" id="GO:0005524">
    <property type="term" value="F:ATP binding"/>
    <property type="evidence" value="ECO:0007669"/>
    <property type="project" value="UniProtKB-UniRule"/>
</dbReference>
<evidence type="ECO:0000256" key="12">
    <source>
        <dbReference type="RuleBase" id="RU003410"/>
    </source>
</evidence>
<dbReference type="Pfam" id="PF02867">
    <property type="entry name" value="Ribonuc_red_lgC"/>
    <property type="match status" value="1"/>
</dbReference>
<comment type="function">
    <text evidence="9 12">Provides the precursors necessary for DNA synthesis. Catalyzes the biosynthesis of deoxyribonucleotides from the corresponding ribonucleotides.</text>
</comment>
<keyword evidence="4 11" id="KW-0547">Nucleotide-binding</keyword>
<dbReference type="CDD" id="cd01679">
    <property type="entry name" value="RNR_I"/>
    <property type="match status" value="1"/>
</dbReference>